<evidence type="ECO:0000256" key="2">
    <source>
        <dbReference type="ARBA" id="ARBA00007442"/>
    </source>
</evidence>
<comment type="subunit">
    <text evidence="3 12">Homodimer.</text>
</comment>
<proteinExistence type="inferred from homology"/>
<feature type="binding site" evidence="13">
    <location>
        <begin position="90"/>
        <end position="93"/>
    </location>
    <ligand>
        <name>NADP(+)</name>
        <dbReference type="ChEBI" id="CHEBI:58349"/>
    </ligand>
</feature>
<evidence type="ECO:0000259" key="14">
    <source>
        <dbReference type="Pfam" id="PF01408"/>
    </source>
</evidence>
<feature type="binding site" evidence="13">
    <location>
        <begin position="143"/>
        <end position="147"/>
    </location>
    <ligand>
        <name>NADP(+)</name>
        <dbReference type="ChEBI" id="CHEBI:58349"/>
    </ligand>
</feature>
<evidence type="ECO:0000313" key="16">
    <source>
        <dbReference type="EMBL" id="GAO31247.1"/>
    </source>
</evidence>
<keyword evidence="9 12" id="KW-0560">Oxidoreductase</keyword>
<keyword evidence="10 12" id="KW-0457">Lysine biosynthesis</keyword>
<dbReference type="AlphaFoldDB" id="A0A0E9M083"/>
<keyword evidence="17" id="KW-1185">Reference proteome</keyword>
<evidence type="ECO:0000256" key="9">
    <source>
        <dbReference type="ARBA" id="ARBA00023002"/>
    </source>
</evidence>
<evidence type="ECO:0000256" key="11">
    <source>
        <dbReference type="ARBA" id="ARBA00052023"/>
    </source>
</evidence>
<keyword evidence="6 12" id="KW-0028">Amino-acid biosynthesis</keyword>
<comment type="function">
    <text evidence="12">Catalyzes the reversible NADPH-dependent reductive amination of L-2-amino-6-oxopimelate, the acyclic form of L-tetrahydrodipicolinate, to generate the meso compound, D,L-2,6-diaminopimelate.</text>
</comment>
<comment type="similarity">
    <text evidence="2 12">Belongs to the diaminopimelate dehydrogenase family.</text>
</comment>
<evidence type="ECO:0000256" key="1">
    <source>
        <dbReference type="ARBA" id="ARBA00004896"/>
    </source>
</evidence>
<feature type="binding site" evidence="13">
    <location>
        <position position="195"/>
    </location>
    <ligand>
        <name>substrate</name>
    </ligand>
</feature>
<reference evidence="16 17" key="1">
    <citation type="journal article" date="2015" name="Microbes Environ.">
        <title>Distribution and evolution of nitrogen fixation genes in the phylum bacteroidetes.</title>
        <authorList>
            <person name="Inoue J."/>
            <person name="Oshima K."/>
            <person name="Suda W."/>
            <person name="Sakamoto M."/>
            <person name="Iino T."/>
            <person name="Noda S."/>
            <person name="Hongoh Y."/>
            <person name="Hattori M."/>
            <person name="Ohkuma M."/>
        </authorList>
    </citation>
    <scope>NUCLEOTIDE SEQUENCE [LARGE SCALE GENOMIC DNA]</scope>
    <source>
        <strain evidence="16">JCM 15548</strain>
    </source>
</reference>
<dbReference type="Pfam" id="PF01408">
    <property type="entry name" value="GFO_IDH_MocA"/>
    <property type="match status" value="1"/>
</dbReference>
<dbReference type="SUPFAM" id="SSF55347">
    <property type="entry name" value="Glyceraldehyde-3-phosphate dehydrogenase-like, C-terminal domain"/>
    <property type="match status" value="1"/>
</dbReference>
<gene>
    <name evidence="16" type="ORF">JCM15548_13594</name>
</gene>
<dbReference type="PANTHER" id="PTHR31873:SF6">
    <property type="entry name" value="ASPARTATE DEHYDROGENASE DOMAIN-CONTAINING PROTEIN"/>
    <property type="match status" value="1"/>
</dbReference>
<feature type="binding site" evidence="13">
    <location>
        <position position="205"/>
    </location>
    <ligand>
        <name>substrate</name>
    </ligand>
</feature>
<feature type="binding site" evidence="13">
    <location>
        <position position="251"/>
    </location>
    <ligand>
        <name>substrate</name>
    </ligand>
</feature>
<dbReference type="GO" id="GO:0019877">
    <property type="term" value="P:diaminopimelate biosynthetic process"/>
    <property type="evidence" value="ECO:0007669"/>
    <property type="project" value="UniProtKB-UniRule"/>
</dbReference>
<accession>A0A0E9M083</accession>
<keyword evidence="7 12" id="KW-0521">NADP</keyword>
<comment type="caution">
    <text evidence="16">The sequence shown here is derived from an EMBL/GenBank/DDBJ whole genome shotgun (WGS) entry which is preliminary data.</text>
</comment>
<dbReference type="Proteomes" id="UP000032900">
    <property type="component" value="Unassembled WGS sequence"/>
</dbReference>
<comment type="catalytic activity">
    <reaction evidence="11 12">
        <text>meso-2,6-diaminopimelate + NADP(+) + H2O = (S)-2-amino-6-oxoheptanedioate + NH4(+) + NADPH + H(+)</text>
        <dbReference type="Rhea" id="RHEA:13561"/>
        <dbReference type="ChEBI" id="CHEBI:15377"/>
        <dbReference type="ChEBI" id="CHEBI:15378"/>
        <dbReference type="ChEBI" id="CHEBI:28938"/>
        <dbReference type="ChEBI" id="CHEBI:57783"/>
        <dbReference type="ChEBI" id="CHEBI:57791"/>
        <dbReference type="ChEBI" id="CHEBI:58349"/>
        <dbReference type="ChEBI" id="CHEBI:58556"/>
        <dbReference type="EC" id="1.4.1.16"/>
    </reaction>
</comment>
<dbReference type="CDD" id="cd02270">
    <property type="entry name" value="meso-DAPDH_N"/>
    <property type="match status" value="1"/>
</dbReference>
<dbReference type="SUPFAM" id="SSF51735">
    <property type="entry name" value="NAD(P)-binding Rossmann-fold domains"/>
    <property type="match status" value="1"/>
</dbReference>
<comment type="pathway">
    <text evidence="1 12">Amino-acid biosynthesis; L-lysine biosynthesis via DAP pathway; DL-2,6-diaminopimelate from (S)-tetrahydrodipicolinate: step 1/1.</text>
</comment>
<feature type="binding site" evidence="13">
    <location>
        <begin position="57"/>
        <end position="59"/>
    </location>
    <ligand>
        <name>NADP(+)</name>
        <dbReference type="ChEBI" id="CHEBI:58349"/>
    </ligand>
</feature>
<keyword evidence="13" id="KW-0547">Nucleotide-binding</keyword>
<feature type="domain" description="Meso-diaminopimelate D-dehydrogenase C-terminal" evidence="15">
    <location>
        <begin position="144"/>
        <end position="199"/>
    </location>
</feature>
<feature type="binding site" evidence="13">
    <location>
        <begin position="113"/>
        <end position="115"/>
    </location>
    <ligand>
        <name>NADP(+)</name>
        <dbReference type="ChEBI" id="CHEBI:58349"/>
    </ligand>
</feature>
<dbReference type="STRING" id="1236989.JCM15548_13594"/>
<evidence type="ECO:0000256" key="7">
    <source>
        <dbReference type="ARBA" id="ARBA00022857"/>
    </source>
</evidence>
<protein>
    <recommendedName>
        <fullName evidence="5 12">Meso-diaminopimelate D-dehydrogenase</fullName>
        <shortName evidence="12">DAPDH</shortName>
        <shortName evidence="12">Meso-DAP dehydrogenase</shortName>
        <ecNumber evidence="4 12">1.4.1.16</ecNumber>
    </recommendedName>
</protein>
<feature type="domain" description="Gfo/Idh/MocA-like oxidoreductase N-terminal" evidence="14">
    <location>
        <begin position="26"/>
        <end position="108"/>
    </location>
</feature>
<feature type="binding site" evidence="13">
    <location>
        <position position="277"/>
    </location>
    <ligand>
        <name>substrate</name>
    </ligand>
</feature>
<evidence type="ECO:0000256" key="10">
    <source>
        <dbReference type="ARBA" id="ARBA00023154"/>
    </source>
</evidence>
<dbReference type="NCBIfam" id="TIGR01921">
    <property type="entry name" value="DAP-DH"/>
    <property type="match status" value="1"/>
</dbReference>
<dbReference type="GO" id="GO:0000166">
    <property type="term" value="F:nucleotide binding"/>
    <property type="evidence" value="ECO:0007669"/>
    <property type="project" value="UniProtKB-KW"/>
</dbReference>
<evidence type="ECO:0000256" key="8">
    <source>
        <dbReference type="ARBA" id="ARBA00022915"/>
    </source>
</evidence>
<evidence type="ECO:0000256" key="12">
    <source>
        <dbReference type="PIRNR" id="PIRNR025648"/>
    </source>
</evidence>
<dbReference type="EMBL" id="BAZW01000042">
    <property type="protein sequence ID" value="GAO31247.1"/>
    <property type="molecule type" value="Genomic_DNA"/>
</dbReference>
<evidence type="ECO:0000259" key="15">
    <source>
        <dbReference type="Pfam" id="PF16654"/>
    </source>
</evidence>
<dbReference type="GO" id="GO:0009089">
    <property type="term" value="P:lysine biosynthetic process via diaminopimelate"/>
    <property type="evidence" value="ECO:0007669"/>
    <property type="project" value="UniProtKB-UniRule"/>
</dbReference>
<dbReference type="Pfam" id="PF16654">
    <property type="entry name" value="DAPDH_C"/>
    <property type="match status" value="1"/>
</dbReference>
<dbReference type="InterPro" id="IPR010190">
    <property type="entry name" value="Diaminopimelate_DH_Ddh"/>
</dbReference>
<evidence type="ECO:0000313" key="17">
    <source>
        <dbReference type="Proteomes" id="UP000032900"/>
    </source>
</evidence>
<dbReference type="GO" id="GO:0047850">
    <property type="term" value="F:diaminopimelate dehydrogenase activity"/>
    <property type="evidence" value="ECO:0007669"/>
    <property type="project" value="UniProtKB-UniRule"/>
</dbReference>
<dbReference type="InterPro" id="IPR000683">
    <property type="entry name" value="Gfo/Idh/MocA-like_OxRdtase_N"/>
</dbReference>
<dbReference type="PANTHER" id="PTHR31873">
    <property type="entry name" value="L-ASPARTATE DEHYDROGENASE-RELATED"/>
    <property type="match status" value="1"/>
</dbReference>
<name>A0A0E9M083_9BACT</name>
<dbReference type="EC" id="1.4.1.16" evidence="4 12"/>
<dbReference type="InterPro" id="IPR032094">
    <property type="entry name" value="Meso-DAP_DH_C"/>
</dbReference>
<keyword evidence="8 12" id="KW-0220">Diaminopimelate biosynthesis</keyword>
<dbReference type="Gene3D" id="3.40.50.720">
    <property type="entry name" value="NAD(P)-binding Rossmann-like Domain"/>
    <property type="match status" value="1"/>
</dbReference>
<dbReference type="UniPathway" id="UPA00034">
    <property type="reaction ID" value="UER00026"/>
</dbReference>
<sequence length="323" mass="34545">MPPLIFLVHLLIIDIKKIKPGIMSKIKVAVVSYGNIGKFSVEAIQAAPDMELAGVVRRASSTGDTPPELAGVKIVSDISDLGKVDVAVLCSPTRSIPEVASAILAKGICTVDSFDIHGQAMLDLRQLLSEAGKKHNSAAIISAGWDPGSDSVVRTLLRAMAPKGLTYTNFGPGMSMGHSVVAKGKDGVKEALSMTIPTGTGIHRRMVYVELEDGASVEKVTKDIKSDSYFSNDETHVIPVPNVDELKDMGHGVLLEHKGVSGKTQNQLFEFRMKINNPALTAQILISCARAVLKQQPGAYTMPEIAPIDYLAGDKDDLLKHLV</sequence>
<evidence type="ECO:0000256" key="5">
    <source>
        <dbReference type="ARBA" id="ARBA00021654"/>
    </source>
</evidence>
<evidence type="ECO:0000256" key="13">
    <source>
        <dbReference type="PIRSR" id="PIRSR025648-1"/>
    </source>
</evidence>
<organism evidence="16 17">
    <name type="scientific">Geofilum rubicundum JCM 15548</name>
    <dbReference type="NCBI Taxonomy" id="1236989"/>
    <lineage>
        <taxon>Bacteria</taxon>
        <taxon>Pseudomonadati</taxon>
        <taxon>Bacteroidota</taxon>
        <taxon>Bacteroidia</taxon>
        <taxon>Marinilabiliales</taxon>
        <taxon>Marinilabiliaceae</taxon>
        <taxon>Geofilum</taxon>
    </lineage>
</organism>
<dbReference type="InterPro" id="IPR036291">
    <property type="entry name" value="NAD(P)-bd_dom_sf"/>
</dbReference>
<dbReference type="Gene3D" id="3.30.360.10">
    <property type="entry name" value="Dihydrodipicolinate Reductase, domain 2"/>
    <property type="match status" value="1"/>
</dbReference>
<evidence type="ECO:0000256" key="3">
    <source>
        <dbReference type="ARBA" id="ARBA00011738"/>
    </source>
</evidence>
<feature type="binding site" evidence="13">
    <location>
        <begin position="33"/>
        <end position="36"/>
    </location>
    <ligand>
        <name>NADP(+)</name>
        <dbReference type="ChEBI" id="CHEBI:58349"/>
    </ligand>
</feature>
<evidence type="ECO:0000256" key="4">
    <source>
        <dbReference type="ARBA" id="ARBA00012080"/>
    </source>
</evidence>
<evidence type="ECO:0000256" key="6">
    <source>
        <dbReference type="ARBA" id="ARBA00022605"/>
    </source>
</evidence>
<dbReference type="PIRSF" id="PIRSF025648">
    <property type="entry name" value="DDH"/>
    <property type="match status" value="1"/>
</dbReference>